<accession>A0A4Y2KJ38</accession>
<sequence>MKRMGSKLRKLKEKMKEQLLSDGKCLSGKNHLTDSRIDKIQNYYGLDFRRNLNSVHAMLQDILVIFMHKLSNDENPQHGFCPIGEDSWSGFKKAEATGSAYKNKHNRPLAVVEAMSAVFKDLFHPNLLKKCVHANTQNPNKSVNNVIWSRVTKATFAQIKALTLGHILNSLSSSDEFYDSDCIRCGTKNTIKNHDSSLTSQMKSVCSTGL</sequence>
<dbReference type="EMBL" id="BGPR01004698">
    <property type="protein sequence ID" value="GBN02411.1"/>
    <property type="molecule type" value="Genomic_DNA"/>
</dbReference>
<gene>
    <name evidence="1" type="ORF">AVEN_19022_1</name>
</gene>
<comment type="caution">
    <text evidence="1">The sequence shown here is derived from an EMBL/GenBank/DDBJ whole genome shotgun (WGS) entry which is preliminary data.</text>
</comment>
<name>A0A4Y2KJ38_ARAVE</name>
<protein>
    <submittedName>
        <fullName evidence="1">Uncharacterized protein</fullName>
    </submittedName>
</protein>
<organism evidence="1 2">
    <name type="scientific">Araneus ventricosus</name>
    <name type="common">Orbweaver spider</name>
    <name type="synonym">Epeira ventricosa</name>
    <dbReference type="NCBI Taxonomy" id="182803"/>
    <lineage>
        <taxon>Eukaryota</taxon>
        <taxon>Metazoa</taxon>
        <taxon>Ecdysozoa</taxon>
        <taxon>Arthropoda</taxon>
        <taxon>Chelicerata</taxon>
        <taxon>Arachnida</taxon>
        <taxon>Araneae</taxon>
        <taxon>Araneomorphae</taxon>
        <taxon>Entelegynae</taxon>
        <taxon>Araneoidea</taxon>
        <taxon>Araneidae</taxon>
        <taxon>Araneus</taxon>
    </lineage>
</organism>
<dbReference type="Proteomes" id="UP000499080">
    <property type="component" value="Unassembled WGS sequence"/>
</dbReference>
<proteinExistence type="predicted"/>
<evidence type="ECO:0000313" key="1">
    <source>
        <dbReference type="EMBL" id="GBN02411.1"/>
    </source>
</evidence>
<keyword evidence="2" id="KW-1185">Reference proteome</keyword>
<evidence type="ECO:0000313" key="2">
    <source>
        <dbReference type="Proteomes" id="UP000499080"/>
    </source>
</evidence>
<dbReference type="AlphaFoldDB" id="A0A4Y2KJ38"/>
<reference evidence="1 2" key="1">
    <citation type="journal article" date="2019" name="Sci. Rep.">
        <title>Orb-weaving spider Araneus ventricosus genome elucidates the spidroin gene catalogue.</title>
        <authorList>
            <person name="Kono N."/>
            <person name="Nakamura H."/>
            <person name="Ohtoshi R."/>
            <person name="Moran D.A.P."/>
            <person name="Shinohara A."/>
            <person name="Yoshida Y."/>
            <person name="Fujiwara M."/>
            <person name="Mori M."/>
            <person name="Tomita M."/>
            <person name="Arakawa K."/>
        </authorList>
    </citation>
    <scope>NUCLEOTIDE SEQUENCE [LARGE SCALE GENOMIC DNA]</scope>
</reference>